<feature type="domain" description="Glycosyl transferase family 1" evidence="2">
    <location>
        <begin position="185"/>
        <end position="330"/>
    </location>
</feature>
<keyword evidence="1 3" id="KW-0808">Transferase</keyword>
<reference evidence="3 4" key="1">
    <citation type="submission" date="2020-08" db="EMBL/GenBank/DDBJ databases">
        <title>Genome sequence of Nocardioides mesophilus KACC 16243T.</title>
        <authorList>
            <person name="Hyun D.-W."/>
            <person name="Bae J.-W."/>
        </authorList>
    </citation>
    <scope>NUCLEOTIDE SEQUENCE [LARGE SCALE GENOMIC DNA]</scope>
    <source>
        <strain evidence="3 4">KACC 16243</strain>
    </source>
</reference>
<evidence type="ECO:0000259" key="2">
    <source>
        <dbReference type="Pfam" id="PF00534"/>
    </source>
</evidence>
<dbReference type="InterPro" id="IPR001296">
    <property type="entry name" value="Glyco_trans_1"/>
</dbReference>
<dbReference type="PANTHER" id="PTHR12526">
    <property type="entry name" value="GLYCOSYLTRANSFERASE"/>
    <property type="match status" value="1"/>
</dbReference>
<evidence type="ECO:0000313" key="4">
    <source>
        <dbReference type="Proteomes" id="UP000515947"/>
    </source>
</evidence>
<dbReference type="SUPFAM" id="SSF53756">
    <property type="entry name" value="UDP-Glycosyltransferase/glycogen phosphorylase"/>
    <property type="match status" value="1"/>
</dbReference>
<evidence type="ECO:0000313" key="3">
    <source>
        <dbReference type="EMBL" id="QNN53984.1"/>
    </source>
</evidence>
<proteinExistence type="predicted"/>
<dbReference type="CDD" id="cd03801">
    <property type="entry name" value="GT4_PimA-like"/>
    <property type="match status" value="1"/>
</dbReference>
<organism evidence="3 4">
    <name type="scientific">Nocardioides mesophilus</name>
    <dbReference type="NCBI Taxonomy" id="433659"/>
    <lineage>
        <taxon>Bacteria</taxon>
        <taxon>Bacillati</taxon>
        <taxon>Actinomycetota</taxon>
        <taxon>Actinomycetes</taxon>
        <taxon>Propionibacteriales</taxon>
        <taxon>Nocardioidaceae</taxon>
        <taxon>Nocardioides</taxon>
    </lineage>
</organism>
<dbReference type="KEGG" id="nmes:H9L09_06275"/>
<dbReference type="EMBL" id="CP060713">
    <property type="protein sequence ID" value="QNN53984.1"/>
    <property type="molecule type" value="Genomic_DNA"/>
</dbReference>
<accession>A0A7G9REF9</accession>
<dbReference type="GO" id="GO:0016757">
    <property type="term" value="F:glycosyltransferase activity"/>
    <property type="evidence" value="ECO:0007669"/>
    <property type="project" value="InterPro"/>
</dbReference>
<dbReference type="Proteomes" id="UP000515947">
    <property type="component" value="Chromosome"/>
</dbReference>
<dbReference type="AlphaFoldDB" id="A0A7G9REF9"/>
<dbReference type="Gene3D" id="3.40.50.2000">
    <property type="entry name" value="Glycogen Phosphorylase B"/>
    <property type="match status" value="2"/>
</dbReference>
<dbReference type="Pfam" id="PF00534">
    <property type="entry name" value="Glycos_transf_1"/>
    <property type="match status" value="1"/>
</dbReference>
<protein>
    <submittedName>
        <fullName evidence="3">Glycosyltransferase family 4 protein</fullName>
    </submittedName>
</protein>
<name>A0A7G9REF9_9ACTN</name>
<keyword evidence="4" id="KW-1185">Reference proteome</keyword>
<sequence length="368" mass="40597">MSEILALHSSDENYGADRIVQYVVTALSRDGANVRLLLPTDVTPGRHGLSQNLLADSDVEVSHKRMPVLRRRYVSFRGVWQLIFDCFAFLNFVRSIAKPDKVYVATSAMLPTAILVKALTGARLILHMQERWSGADRLILSALALFTSRIICISSVVQESLPRSLRNRSRVVLNGVPDMGLRKRDHVQGPPSFLVASRWNLWKGHGTLLNAWELCQTSGYLRIVGGPPPLGEGFDVPAAVDANRRQSQIEIVGEVESLLAALDDTDVLIVPSDAPEPFGLVAIEAFSRGVPVIASAGGGLDEVMREGEEGWFFERGSAVDLARVIDRLTLQMMRRAGEISRRTYESKFALPGFQERVLQEIALVGGRK</sequence>
<dbReference type="RefSeq" id="WP_187579828.1">
    <property type="nucleotide sequence ID" value="NZ_CP060713.1"/>
</dbReference>
<evidence type="ECO:0000256" key="1">
    <source>
        <dbReference type="ARBA" id="ARBA00022679"/>
    </source>
</evidence>
<gene>
    <name evidence="3" type="ORF">H9L09_06275</name>
</gene>